<accession>A0A5C4RNZ3</accession>
<dbReference type="InterPro" id="IPR052069">
    <property type="entry name" value="Ca-reg_mRNA-binding_domain"/>
</dbReference>
<dbReference type="InterPro" id="IPR012340">
    <property type="entry name" value="NA-bd_OB-fold"/>
</dbReference>
<evidence type="ECO:0000313" key="5">
    <source>
        <dbReference type="Proteomes" id="UP000305760"/>
    </source>
</evidence>
<keyword evidence="1" id="KW-0597">Phosphoprotein</keyword>
<sequence>MRFAGRISDWNEAKGYGFVVPHDGGDRAFVHIKAFQPGARRPVDGDLISYAISKDGRGRNNAVDIRFAGQRIEAPRPRTAERSRRPLPRIAMALGFFGLLGAGTALSVLPVLVPVAYTLLSLASFLMYVLDKAAAGHGAQRTPESTLHLMDLAGGWPGALIAQQTSRHKTVKTSFQSVFWFTVVANLAAVFWLVHSGTARLLSTAWLGM</sequence>
<proteinExistence type="predicted"/>
<dbReference type="InterPro" id="IPR011129">
    <property type="entry name" value="CSD"/>
</dbReference>
<dbReference type="EMBL" id="SMDR01000003">
    <property type="protein sequence ID" value="TNJ32976.1"/>
    <property type="molecule type" value="Genomic_DNA"/>
</dbReference>
<evidence type="ECO:0000259" key="3">
    <source>
        <dbReference type="PROSITE" id="PS51857"/>
    </source>
</evidence>
<feature type="transmembrane region" description="Helical" evidence="2">
    <location>
        <begin position="177"/>
        <end position="194"/>
    </location>
</feature>
<dbReference type="PROSITE" id="PS51857">
    <property type="entry name" value="CSD_2"/>
    <property type="match status" value="1"/>
</dbReference>
<feature type="transmembrane region" description="Helical" evidence="2">
    <location>
        <begin position="111"/>
        <end position="130"/>
    </location>
</feature>
<dbReference type="InterPro" id="IPR010718">
    <property type="entry name" value="DUF1294"/>
</dbReference>
<dbReference type="RefSeq" id="WP_139449016.1">
    <property type="nucleotide sequence ID" value="NZ_SMDR01000003.1"/>
</dbReference>
<dbReference type="Proteomes" id="UP000305760">
    <property type="component" value="Unassembled WGS sequence"/>
</dbReference>
<keyword evidence="2" id="KW-0472">Membrane</keyword>
<name>A0A5C4RNZ3_9GAMM</name>
<comment type="caution">
    <text evidence="4">The sequence shown here is derived from an EMBL/GenBank/DDBJ whole genome shotgun (WGS) entry which is preliminary data.</text>
</comment>
<gene>
    <name evidence="4" type="ORF">E1B00_11710</name>
</gene>
<dbReference type="PANTHER" id="PTHR12962">
    <property type="entry name" value="CALCIUM-REGULATED HEAT STABLE PROTEIN CRHSP-24-RELATED"/>
    <property type="match status" value="1"/>
</dbReference>
<keyword evidence="5" id="KW-1185">Reference proteome</keyword>
<dbReference type="Pfam" id="PF00313">
    <property type="entry name" value="CSD"/>
    <property type="match status" value="1"/>
</dbReference>
<dbReference type="Gene3D" id="2.40.50.140">
    <property type="entry name" value="Nucleic acid-binding proteins"/>
    <property type="match status" value="1"/>
</dbReference>
<keyword evidence="2" id="KW-1133">Transmembrane helix</keyword>
<feature type="domain" description="CSD" evidence="3">
    <location>
        <begin position="2"/>
        <end position="67"/>
    </location>
</feature>
<dbReference type="GO" id="GO:0005829">
    <property type="term" value="C:cytosol"/>
    <property type="evidence" value="ECO:0007669"/>
    <property type="project" value="UniProtKB-ARBA"/>
</dbReference>
<keyword evidence="2" id="KW-0812">Transmembrane</keyword>
<dbReference type="InterPro" id="IPR002059">
    <property type="entry name" value="CSP_DNA-bd"/>
</dbReference>
<dbReference type="SMART" id="SM00357">
    <property type="entry name" value="CSP"/>
    <property type="match status" value="1"/>
</dbReference>
<dbReference type="SUPFAM" id="SSF50249">
    <property type="entry name" value="Nucleic acid-binding proteins"/>
    <property type="match status" value="1"/>
</dbReference>
<dbReference type="CDD" id="cd04458">
    <property type="entry name" value="CSP_CDS"/>
    <property type="match status" value="1"/>
</dbReference>
<dbReference type="OrthoDB" id="72963at2"/>
<organism evidence="4 5">
    <name type="scientific">Arenimonas terrae</name>
    <dbReference type="NCBI Taxonomy" id="2546226"/>
    <lineage>
        <taxon>Bacteria</taxon>
        <taxon>Pseudomonadati</taxon>
        <taxon>Pseudomonadota</taxon>
        <taxon>Gammaproteobacteria</taxon>
        <taxon>Lysobacterales</taxon>
        <taxon>Lysobacteraceae</taxon>
        <taxon>Arenimonas</taxon>
    </lineage>
</organism>
<dbReference type="Pfam" id="PF06961">
    <property type="entry name" value="DUF1294"/>
    <property type="match status" value="1"/>
</dbReference>
<dbReference type="PANTHER" id="PTHR12962:SF1">
    <property type="entry name" value="COLD SHOCK DOMAIN-CONTAINING PROTEIN CG9705"/>
    <property type="match status" value="1"/>
</dbReference>
<evidence type="ECO:0000256" key="1">
    <source>
        <dbReference type="ARBA" id="ARBA00022553"/>
    </source>
</evidence>
<reference evidence="4 5" key="1">
    <citation type="submission" date="2019-03" db="EMBL/GenBank/DDBJ databases">
        <title>Arenimonas daejeonensis sp. nov., isolated from compost.</title>
        <authorList>
            <person name="Jeon C.O."/>
        </authorList>
    </citation>
    <scope>NUCLEOTIDE SEQUENCE [LARGE SCALE GENOMIC DNA]</scope>
    <source>
        <strain evidence="4 5">R29</strain>
    </source>
</reference>
<evidence type="ECO:0000313" key="4">
    <source>
        <dbReference type="EMBL" id="TNJ32976.1"/>
    </source>
</evidence>
<protein>
    <submittedName>
        <fullName evidence="4">DUF1294 domain-containing protein</fullName>
    </submittedName>
</protein>
<evidence type="ECO:0000256" key="2">
    <source>
        <dbReference type="SAM" id="Phobius"/>
    </source>
</evidence>
<dbReference type="AlphaFoldDB" id="A0A5C4RNZ3"/>
<feature type="transmembrane region" description="Helical" evidence="2">
    <location>
        <begin position="86"/>
        <end position="105"/>
    </location>
</feature>
<dbReference type="GO" id="GO:0003730">
    <property type="term" value="F:mRNA 3'-UTR binding"/>
    <property type="evidence" value="ECO:0007669"/>
    <property type="project" value="TreeGrafter"/>
</dbReference>
<dbReference type="GO" id="GO:0043488">
    <property type="term" value="P:regulation of mRNA stability"/>
    <property type="evidence" value="ECO:0007669"/>
    <property type="project" value="TreeGrafter"/>
</dbReference>